<gene>
    <name evidence="7" type="ORF">MFLAVUS_011074</name>
</gene>
<comment type="similarity">
    <text evidence="1 4">Belongs to the terpene cyclase/mutase family.</text>
</comment>
<evidence type="ECO:0000259" key="5">
    <source>
        <dbReference type="Pfam" id="PF13243"/>
    </source>
</evidence>
<dbReference type="Proteomes" id="UP001473302">
    <property type="component" value="Unassembled WGS sequence"/>
</dbReference>
<dbReference type="InterPro" id="IPR002365">
    <property type="entry name" value="Terpene_synthase_CS"/>
</dbReference>
<name>A0ABP9ZEH0_9FUNG</name>
<protein>
    <recommendedName>
        <fullName evidence="4">Terpene cyclase/mutase family member</fullName>
        <ecNumber evidence="4">5.4.99.-</ecNumber>
    </recommendedName>
</protein>
<organism evidence="7 8">
    <name type="scientific">Mucor flavus</name>
    <dbReference type="NCBI Taxonomy" id="439312"/>
    <lineage>
        <taxon>Eukaryota</taxon>
        <taxon>Fungi</taxon>
        <taxon>Fungi incertae sedis</taxon>
        <taxon>Mucoromycota</taxon>
        <taxon>Mucoromycotina</taxon>
        <taxon>Mucoromycetes</taxon>
        <taxon>Mucorales</taxon>
        <taxon>Mucorineae</taxon>
        <taxon>Mucoraceae</taxon>
        <taxon>Mucor</taxon>
    </lineage>
</organism>
<dbReference type="EMBL" id="BAABUK010000043">
    <property type="protein sequence ID" value="GAA5817526.1"/>
    <property type="molecule type" value="Genomic_DNA"/>
</dbReference>
<dbReference type="CDD" id="cd02892">
    <property type="entry name" value="SQCY_1"/>
    <property type="match status" value="1"/>
</dbReference>
<comment type="caution">
    <text evidence="7">The sequence shown here is derived from an EMBL/GenBank/DDBJ whole genome shotgun (WGS) entry which is preliminary data.</text>
</comment>
<evidence type="ECO:0000256" key="3">
    <source>
        <dbReference type="ARBA" id="ARBA00023235"/>
    </source>
</evidence>
<dbReference type="SUPFAM" id="SSF48239">
    <property type="entry name" value="Terpenoid cyclases/Protein prenyltransferases"/>
    <property type="match status" value="2"/>
</dbReference>
<dbReference type="EC" id="5.4.99.-" evidence="4"/>
<dbReference type="PROSITE" id="PS01074">
    <property type="entry name" value="TERPENE_SYNTHASES"/>
    <property type="match status" value="1"/>
</dbReference>
<dbReference type="SFLD" id="SFLDG01016">
    <property type="entry name" value="Prenyltransferase_Like_2"/>
    <property type="match status" value="1"/>
</dbReference>
<dbReference type="InterPro" id="IPR018333">
    <property type="entry name" value="Squalene_cyclase"/>
</dbReference>
<evidence type="ECO:0000313" key="7">
    <source>
        <dbReference type="EMBL" id="GAA5817526.1"/>
    </source>
</evidence>
<feature type="domain" description="Squalene cyclase C-terminal" evidence="5">
    <location>
        <begin position="403"/>
        <end position="735"/>
    </location>
</feature>
<evidence type="ECO:0000256" key="4">
    <source>
        <dbReference type="RuleBase" id="RU362003"/>
    </source>
</evidence>
<feature type="domain" description="Squalene cyclase N-terminal" evidence="6">
    <location>
        <begin position="100"/>
        <end position="345"/>
    </location>
</feature>
<sequence>MTAPASYTDNAKTGMTIALEEYNSATLNLDSTPAFTDLSNWRLRVEEGAQTWHYLNTDEERKAWPQTVWDKYHLGLPINVPDLEKPNTPLESARNGFEFYRRLQTEDGHWGGEYGGPMFLIPGLMITYYITGVPVPEAMRLELIRYILNRAHVEDGGWGIHIEGVSTVFGTALNYVALRILGLGPDHPAMVKARGTLHKYGGASAIPAWGKFWLAALGVYEWKGVNPIPPELWALPKAFPICPGNWWVHTRMVYLPMGYVYARRLSAPLTTFTQSLREELYVEPYDSINWDKQRNNIAKVDLYTPHSKIMDVLNYGLTYYEALVPKVPWLRDYALKLTIDQIKMEDECTFYLDIGPVNKAMNWLVVYYHYGKDSHEFREHVKRNADFMWMGPEGMMMNGTNGSQLWDATFIAQACVEAKLAENLEYRENMIKTLEFIDISQIRRNPPFMKESYRQTSKGAWPFSTRDQGYTVSDCTAEGMKATNALQRTPGLPTLIDVSRLRDAVDVLLTMQNSDDGFASYETIRGPHLLEYLNPAEVFANIMTEYSYPECTTAALMGLRSFVKIDPEYRRDEIEEASRRCLKYIKKVQHEDGSWYGAWAICYTYAAMFALQSLASVDEYYGTSDHAKRGCDFLVAHQEADGGWGETYKSCETHVYSRNETSQVVNTAFSVMALLEAKYPHKEPIRRGIEFIMKRQQANGEWLQESIEGVFNKNCMISYPNYKFAFSIWALGKYANVYGDSIAEKEQ</sequence>
<evidence type="ECO:0000256" key="2">
    <source>
        <dbReference type="ARBA" id="ARBA00022737"/>
    </source>
</evidence>
<accession>A0ABP9ZEH0</accession>
<dbReference type="Pfam" id="PF13249">
    <property type="entry name" value="SQHop_cyclase_N"/>
    <property type="match status" value="1"/>
</dbReference>
<reference evidence="7 8" key="1">
    <citation type="submission" date="2024-04" db="EMBL/GenBank/DDBJ databases">
        <title>genome sequences of Mucor flavus KT1a and Helicostylum pulchrum KT1b strains isolated from the surface of a dry-aged beef.</title>
        <authorList>
            <person name="Toyotome T."/>
            <person name="Hosono M."/>
            <person name="Torimaru M."/>
            <person name="Fukuda K."/>
            <person name="Mikami N."/>
        </authorList>
    </citation>
    <scope>NUCLEOTIDE SEQUENCE [LARGE SCALE GENOMIC DNA]</scope>
    <source>
        <strain evidence="7 8">KT1a</strain>
    </source>
</reference>
<proteinExistence type="inferred from homology"/>
<dbReference type="PANTHER" id="PTHR11764:SF20">
    <property type="entry name" value="LANOSTEROL SYNTHASE"/>
    <property type="match status" value="1"/>
</dbReference>
<keyword evidence="2" id="KW-0677">Repeat</keyword>
<dbReference type="Gene3D" id="6.20.120.20">
    <property type="match status" value="1"/>
</dbReference>
<dbReference type="NCBIfam" id="TIGR01787">
    <property type="entry name" value="squalene_cyclas"/>
    <property type="match status" value="1"/>
</dbReference>
<dbReference type="InterPro" id="IPR008930">
    <property type="entry name" value="Terpenoid_cyclase/PrenylTrfase"/>
</dbReference>
<dbReference type="InterPro" id="IPR032696">
    <property type="entry name" value="SQ_cyclase_C"/>
</dbReference>
<keyword evidence="3 4" id="KW-0413">Isomerase</keyword>
<dbReference type="Pfam" id="PF13243">
    <property type="entry name" value="SQHop_cyclase_C"/>
    <property type="match status" value="1"/>
</dbReference>
<dbReference type="InterPro" id="IPR032697">
    <property type="entry name" value="SQ_cyclase_N"/>
</dbReference>
<keyword evidence="8" id="KW-1185">Reference proteome</keyword>
<dbReference type="Gene3D" id="1.50.10.20">
    <property type="match status" value="2"/>
</dbReference>
<evidence type="ECO:0000313" key="8">
    <source>
        <dbReference type="Proteomes" id="UP001473302"/>
    </source>
</evidence>
<dbReference type="PANTHER" id="PTHR11764">
    <property type="entry name" value="TERPENE CYCLASE/MUTASE FAMILY MEMBER"/>
    <property type="match status" value="1"/>
</dbReference>
<evidence type="ECO:0000259" key="6">
    <source>
        <dbReference type="Pfam" id="PF13249"/>
    </source>
</evidence>
<evidence type="ECO:0000256" key="1">
    <source>
        <dbReference type="ARBA" id="ARBA00009755"/>
    </source>
</evidence>